<proteinExistence type="predicted"/>
<evidence type="ECO:0000256" key="1">
    <source>
        <dbReference type="SAM" id="Phobius"/>
    </source>
</evidence>
<dbReference type="Proteomes" id="UP000287385">
    <property type="component" value="Unassembled WGS sequence"/>
</dbReference>
<dbReference type="EMBL" id="BDEV01000121">
    <property type="protein sequence ID" value="GCD63744.1"/>
    <property type="molecule type" value="Genomic_DNA"/>
</dbReference>
<accession>A0A401X7C4</accession>
<reference evidence="2 3" key="1">
    <citation type="submission" date="2016-06" db="EMBL/GenBank/DDBJ databases">
        <title>Acetobacter pasteurianus NBRC 3278 whole genome sequencing project.</title>
        <authorList>
            <person name="Matsutani M."/>
            <person name="Shiwa Y."/>
            <person name="Okamoto-Kainuma A."/>
            <person name="Ishikawa M."/>
            <person name="Koizumi Y."/>
            <person name="Yoshikawa H."/>
            <person name="Yakushi T."/>
            <person name="Matsushita K."/>
        </authorList>
    </citation>
    <scope>NUCLEOTIDE SEQUENCE [LARGE SCALE GENOMIC DNA]</scope>
    <source>
        <strain evidence="2 3">NBRC 3278</strain>
    </source>
</reference>
<dbReference type="AlphaFoldDB" id="A0A401X7C4"/>
<keyword evidence="1" id="KW-0812">Transmembrane</keyword>
<gene>
    <name evidence="2" type="ORF">NBRC3278_2837</name>
</gene>
<protein>
    <submittedName>
        <fullName evidence="2">Uncharacterized protein</fullName>
    </submittedName>
</protein>
<feature type="transmembrane region" description="Helical" evidence="1">
    <location>
        <begin position="169"/>
        <end position="186"/>
    </location>
</feature>
<keyword evidence="3" id="KW-1185">Reference proteome</keyword>
<comment type="caution">
    <text evidence="2">The sequence shown here is derived from an EMBL/GenBank/DDBJ whole genome shotgun (WGS) entry which is preliminary data.</text>
</comment>
<organism evidence="2 3">
    <name type="scientific">Acetobacter pasteurianus NBRC 3278</name>
    <dbReference type="NCBI Taxonomy" id="1226660"/>
    <lineage>
        <taxon>Bacteria</taxon>
        <taxon>Pseudomonadati</taxon>
        <taxon>Pseudomonadota</taxon>
        <taxon>Alphaproteobacteria</taxon>
        <taxon>Acetobacterales</taxon>
        <taxon>Acetobacteraceae</taxon>
        <taxon>Acetobacter</taxon>
    </lineage>
</organism>
<keyword evidence="1" id="KW-1133">Transmembrane helix</keyword>
<evidence type="ECO:0000313" key="3">
    <source>
        <dbReference type="Proteomes" id="UP000287385"/>
    </source>
</evidence>
<evidence type="ECO:0000313" key="2">
    <source>
        <dbReference type="EMBL" id="GCD63744.1"/>
    </source>
</evidence>
<dbReference type="RefSeq" id="WP_124297459.1">
    <property type="nucleotide sequence ID" value="NZ_BDEV01000121.1"/>
</dbReference>
<sequence>MSLNKIDASNATTIENTHPHRRPIVVVVKARSQNELKQKEKRCKWLKCLDLVAGFAMLGGPLIHEFGHYLVAKYFTKISPVQIWMVSPIASMDIPDKYGKVENHENIIKKYLKAFFTCEVGVTWYAGSKDDDGFVWWNIPNDPNIHIFSQSEPGYDELRSARGGPAAQILWVFILAAIAIIIYVNFINRHWEEVHNLLFKVIFIITCIICLGVLTNVMSLWDYFTNKYYPNRPPSDAWIVNEAKKRIRNK</sequence>
<name>A0A401X7C4_ACEPA</name>
<feature type="transmembrane region" description="Helical" evidence="1">
    <location>
        <begin position="198"/>
        <end position="221"/>
    </location>
</feature>
<keyword evidence="1" id="KW-0472">Membrane</keyword>